<organism evidence="1 2">
    <name type="scientific">Coemansia aciculifera</name>
    <dbReference type="NCBI Taxonomy" id="417176"/>
    <lineage>
        <taxon>Eukaryota</taxon>
        <taxon>Fungi</taxon>
        <taxon>Fungi incertae sedis</taxon>
        <taxon>Zoopagomycota</taxon>
        <taxon>Kickxellomycotina</taxon>
        <taxon>Kickxellomycetes</taxon>
        <taxon>Kickxellales</taxon>
        <taxon>Kickxellaceae</taxon>
        <taxon>Coemansia</taxon>
    </lineage>
</organism>
<comment type="caution">
    <text evidence="1">The sequence shown here is derived from an EMBL/GenBank/DDBJ whole genome shotgun (WGS) entry which is preliminary data.</text>
</comment>
<proteinExistence type="predicted"/>
<sequence length="233" mass="25907">MPSTVAARSVASELPLAEHSIKSTLGSTKTHEGCHRRLPNTTLIEPTVAKFPLSSRLPNLLAKLSVGIETTEPGVVLQYSVHTCPRRMKREIGLVFPDVVGKEGELLILPTFQRTESSMLSYQAETQAEKDAKLHMFYRWGAELVTRLRKEGYWADITDPMSGLALFTSCGPSLYPDVEGAEVLLRYAPFNLGNCFVLSHPHWGTHVYPATAFALAPMDVVRRVLLDMQQFSH</sequence>
<gene>
    <name evidence="1" type="ORF">IWW38_001079</name>
</gene>
<protein>
    <submittedName>
        <fullName evidence="1">Uncharacterized protein</fullName>
    </submittedName>
</protein>
<reference evidence="1" key="1">
    <citation type="submission" date="2022-07" db="EMBL/GenBank/DDBJ databases">
        <title>Phylogenomic reconstructions and comparative analyses of Kickxellomycotina fungi.</title>
        <authorList>
            <person name="Reynolds N.K."/>
            <person name="Stajich J.E."/>
            <person name="Barry K."/>
            <person name="Grigoriev I.V."/>
            <person name="Crous P."/>
            <person name="Smith M.E."/>
        </authorList>
    </citation>
    <scope>NUCLEOTIDE SEQUENCE</scope>
    <source>
        <strain evidence="1">CBS 190363</strain>
    </source>
</reference>
<name>A0ACC1M9A3_9FUNG</name>
<dbReference type="EMBL" id="JANBVB010000034">
    <property type="protein sequence ID" value="KAJ2899185.1"/>
    <property type="molecule type" value="Genomic_DNA"/>
</dbReference>
<evidence type="ECO:0000313" key="1">
    <source>
        <dbReference type="EMBL" id="KAJ2899185.1"/>
    </source>
</evidence>
<evidence type="ECO:0000313" key="2">
    <source>
        <dbReference type="Proteomes" id="UP001139981"/>
    </source>
</evidence>
<accession>A0ACC1M9A3</accession>
<keyword evidence="2" id="KW-1185">Reference proteome</keyword>
<dbReference type="Proteomes" id="UP001139981">
    <property type="component" value="Unassembled WGS sequence"/>
</dbReference>